<feature type="chain" id="PRO_5043370798" evidence="3">
    <location>
        <begin position="25"/>
        <end position="897"/>
    </location>
</feature>
<feature type="domain" description="Fibronectin type-III" evidence="4">
    <location>
        <begin position="315"/>
        <end position="410"/>
    </location>
</feature>
<proteinExistence type="predicted"/>
<gene>
    <name evidence="5" type="ORF">FSCOSCO3_A004599</name>
</gene>
<keyword evidence="2" id="KW-0812">Transmembrane</keyword>
<dbReference type="InterPro" id="IPR040817">
    <property type="entry name" value="LIFR_D2"/>
</dbReference>
<keyword evidence="2" id="KW-1133">Transmembrane helix</keyword>
<keyword evidence="2" id="KW-0472">Membrane</keyword>
<sequence length="897" mass="101518">MMSFRMSFFNLLGLFLIFSENSSGHSMDTVLQSVKLNISHLQNVNDKQSLMVSWLVNHSDLVQGIYEIQISRTENHTIIYNENVTATAVDLDEHTWTWSSDVPLECVDHSVRIRNFYDHSVPSPWSNWVTNKGAEVKDKTEIFPFQRVLREGTSAVFCCVPPRGVNITSMDYHYEHRIINTGTRVKAIAVDNLTIPKRYIKALSVSCNDSTGNIVHAWNYVSFPSEKPRNLSCVTSDMETVICTWDPGRKRDPCDKNKQTQTLHIVNSDQAPISCVQSSCKFPAVPQLEEYNISVVVRDQLGEETESYSFNIFDRVFPVVEWNRVSPGATNATVSWIVLGNLIQLDILCQVSTDPGKITSLSCRNKSSHCKVKLEHLLPNTRYSTRVRCSVNSRLWGEWTHSVFFTTYPLVTLDVWRRIKQVSYLHSRQVTLFWTPHIVGTAATVKIQRYTVQWSQEGQNGTRWKDSRMTQADVSIGPGHCEFTVKAVLHTGFSIPAHITIPRKDDKENLLVEKQLGSSSVPGFNLSWEEQSTATCGYTVEWCILGNAVPCTLRWVKMLEGNTTLFLPARHFKAGCRYTFNVYGCTENGHRLLEIQTGYSQELESVQPLCLVEPVQSTSSSVTLEWLYNENDPAHLAFITGYLVTWQEVLSDRQPGHTANVFNKSVKDPHSKSVTVEGLQQGHEYNFSVSALTKEGPGQAARIIIRTRANYSVHLAKILTPILLLLGCTILLWPQRRMLKRGLKEIFAYPAGMHIKTPELDSFLDETDQWLQSQKVEECISCDIEILNTRPPLNKTTRKDPELLNTPCSSASQCSTSSFSPSCEPLQADYYPQSATLLWETQAQITCIANKTYLNITEKDWSEPQQVASSEITSFDPSECLQESCSVIYGYISNETF</sequence>
<dbReference type="InterPro" id="IPR013783">
    <property type="entry name" value="Ig-like_fold"/>
</dbReference>
<dbReference type="Gene3D" id="2.60.40.10">
    <property type="entry name" value="Immunoglobulins"/>
    <property type="match status" value="7"/>
</dbReference>
<comment type="caution">
    <text evidence="5">The sequence shown here is derived from an EMBL/GenBank/DDBJ whole genome shotgun (WGS) entry which is preliminary data.</text>
</comment>
<dbReference type="SUPFAM" id="SSF49265">
    <property type="entry name" value="Fibronectin type III"/>
    <property type="match status" value="3"/>
</dbReference>
<dbReference type="PANTHER" id="PTHR46708:SF11">
    <property type="entry name" value="RECEPTOR-TYPE TYROSINE-PROTEIN PHOSPHATASE ETA-LIKE"/>
    <property type="match status" value="1"/>
</dbReference>
<dbReference type="CDD" id="cd00063">
    <property type="entry name" value="FN3"/>
    <property type="match status" value="2"/>
</dbReference>
<keyword evidence="3" id="KW-0732">Signal</keyword>
<protein>
    <submittedName>
        <fullName evidence="5">Leukemia inhibitory factor receptor</fullName>
    </submittedName>
</protein>
<dbReference type="SMART" id="SM00060">
    <property type="entry name" value="FN3"/>
    <property type="match status" value="4"/>
</dbReference>
<dbReference type="Proteomes" id="UP001314229">
    <property type="component" value="Unassembled WGS sequence"/>
</dbReference>
<keyword evidence="6" id="KW-1185">Reference proteome</keyword>
<dbReference type="FunFam" id="2.60.40.10:FF:000607">
    <property type="entry name" value="Leukemia inhibitory factor receptor"/>
    <property type="match status" value="1"/>
</dbReference>
<name>A0AAV1MVF4_SCOSC</name>
<evidence type="ECO:0000256" key="2">
    <source>
        <dbReference type="SAM" id="Phobius"/>
    </source>
</evidence>
<evidence type="ECO:0000256" key="1">
    <source>
        <dbReference type="ARBA" id="ARBA00022737"/>
    </source>
</evidence>
<dbReference type="InterPro" id="IPR003961">
    <property type="entry name" value="FN3_dom"/>
</dbReference>
<dbReference type="InterPro" id="IPR036116">
    <property type="entry name" value="FN3_sf"/>
</dbReference>
<dbReference type="InterPro" id="IPR050991">
    <property type="entry name" value="ECM_Regulatory_Proteins"/>
</dbReference>
<feature type="domain" description="Fibronectin type-III" evidence="4">
    <location>
        <begin position="605"/>
        <end position="712"/>
    </location>
</feature>
<dbReference type="PROSITE" id="PS50853">
    <property type="entry name" value="FN3"/>
    <property type="match status" value="2"/>
</dbReference>
<organism evidence="5 6">
    <name type="scientific">Scomber scombrus</name>
    <name type="common">Atlantic mackerel</name>
    <name type="synonym">Scomber vernalis</name>
    <dbReference type="NCBI Taxonomy" id="13677"/>
    <lineage>
        <taxon>Eukaryota</taxon>
        <taxon>Metazoa</taxon>
        <taxon>Chordata</taxon>
        <taxon>Craniata</taxon>
        <taxon>Vertebrata</taxon>
        <taxon>Euteleostomi</taxon>
        <taxon>Actinopterygii</taxon>
        <taxon>Neopterygii</taxon>
        <taxon>Teleostei</taxon>
        <taxon>Neoteleostei</taxon>
        <taxon>Acanthomorphata</taxon>
        <taxon>Pelagiaria</taxon>
        <taxon>Scombriformes</taxon>
        <taxon>Scombridae</taxon>
        <taxon>Scomber</taxon>
    </lineage>
</organism>
<keyword evidence="5" id="KW-0675">Receptor</keyword>
<feature type="signal peptide" evidence="3">
    <location>
        <begin position="1"/>
        <end position="24"/>
    </location>
</feature>
<dbReference type="Pfam" id="PF25552">
    <property type="entry name" value="LIFR_D4"/>
    <property type="match status" value="1"/>
</dbReference>
<evidence type="ECO:0000313" key="5">
    <source>
        <dbReference type="EMBL" id="CAK6950773.1"/>
    </source>
</evidence>
<evidence type="ECO:0000256" key="3">
    <source>
        <dbReference type="SAM" id="SignalP"/>
    </source>
</evidence>
<dbReference type="Pfam" id="PF17971">
    <property type="entry name" value="LIFR_D2"/>
    <property type="match status" value="1"/>
</dbReference>
<evidence type="ECO:0000259" key="4">
    <source>
        <dbReference type="PROSITE" id="PS50853"/>
    </source>
</evidence>
<keyword evidence="1" id="KW-0677">Repeat</keyword>
<accession>A0AAV1MVF4</accession>
<evidence type="ECO:0000313" key="6">
    <source>
        <dbReference type="Proteomes" id="UP001314229"/>
    </source>
</evidence>
<dbReference type="AlphaFoldDB" id="A0AAV1MVF4"/>
<feature type="transmembrane region" description="Helical" evidence="2">
    <location>
        <begin position="711"/>
        <end position="733"/>
    </location>
</feature>
<dbReference type="EMBL" id="CAWUFR010000004">
    <property type="protein sequence ID" value="CAK6950773.1"/>
    <property type="molecule type" value="Genomic_DNA"/>
</dbReference>
<dbReference type="Pfam" id="PF00041">
    <property type="entry name" value="fn3"/>
    <property type="match status" value="1"/>
</dbReference>
<dbReference type="PANTHER" id="PTHR46708">
    <property type="entry name" value="TENASCIN"/>
    <property type="match status" value="1"/>
</dbReference>
<reference evidence="5 6" key="1">
    <citation type="submission" date="2024-01" db="EMBL/GenBank/DDBJ databases">
        <authorList>
            <person name="Alioto T."/>
            <person name="Alioto T."/>
            <person name="Gomez Garrido J."/>
        </authorList>
    </citation>
    <scope>NUCLEOTIDE SEQUENCE [LARGE SCALE GENOMIC DNA]</scope>
</reference>